<dbReference type="GO" id="GO:0005975">
    <property type="term" value="P:carbohydrate metabolic process"/>
    <property type="evidence" value="ECO:0007669"/>
    <property type="project" value="InterPro"/>
</dbReference>
<dbReference type="PANTHER" id="PTHR38121">
    <property type="entry name" value="GH16 DOMAIN-CONTAINING PROTEIN"/>
    <property type="match status" value="1"/>
</dbReference>
<keyword evidence="1" id="KW-0472">Membrane</keyword>
<dbReference type="InterPro" id="IPR013320">
    <property type="entry name" value="ConA-like_dom_sf"/>
</dbReference>
<dbReference type="GO" id="GO:0004553">
    <property type="term" value="F:hydrolase activity, hydrolyzing O-glycosyl compounds"/>
    <property type="evidence" value="ECO:0007669"/>
    <property type="project" value="InterPro"/>
</dbReference>
<keyword evidence="1" id="KW-0812">Transmembrane</keyword>
<evidence type="ECO:0000313" key="4">
    <source>
        <dbReference type="EMBL" id="KAF2999718.1"/>
    </source>
</evidence>
<protein>
    <recommendedName>
        <fullName evidence="3">GH16 domain-containing protein</fullName>
    </recommendedName>
</protein>
<dbReference type="Gene3D" id="2.60.120.200">
    <property type="match status" value="1"/>
</dbReference>
<dbReference type="PANTHER" id="PTHR38121:SF5">
    <property type="entry name" value="GH16 DOMAIN-CONTAINING PROTEIN"/>
    <property type="match status" value="1"/>
</dbReference>
<evidence type="ECO:0000259" key="3">
    <source>
        <dbReference type="PROSITE" id="PS51762"/>
    </source>
</evidence>
<feature type="domain" description="GH16" evidence="3">
    <location>
        <begin position="58"/>
        <end position="290"/>
    </location>
</feature>
<sequence length="375" mass="41473">MFHFSKGAMPWLLLAVSRFANAACECGYSLNQTTDSEYAVFTELMENDFLHMDTENITEYGWRPQVYNVSVAPDNHRIAYGKDFSMGNIVPNPLKNSKKWDGDSDHGGDAGLELWVRGDHSHGYVNGSEVVSVRDDILLGTFRVGMKLSNSSGTCGAFFFYYNNSQEIDMEFLSHEFNSTGGAVNLVLQSPESVAHGNDAAGTNTYKVAPLPFEPDGMFHEYRFDWTADRVVFYVDGKFLWQMTEQIPTEGGGIFFNHWSNGDPMWSAGPPKADTVMTISYVKGYFNSTDTDRSQNAYKKRCPKFDPAKVCPIPAQNSPPDASQGKDGAKTYFFSQQDNMAPGQILFSNGATIFGAPAISILAPLLVTLFSLTLA</sequence>
<name>A0A9P4TBS7_CURKU</name>
<reference evidence="4" key="1">
    <citation type="submission" date="2019-04" db="EMBL/GenBank/DDBJ databases">
        <title>Sequencing of skin fungus with MAO and IRED activity.</title>
        <authorList>
            <person name="Marsaioli A.J."/>
            <person name="Bonatto J.M.C."/>
            <person name="Reis Junior O."/>
        </authorList>
    </citation>
    <scope>NUCLEOTIDE SEQUENCE</scope>
    <source>
        <strain evidence="4">30M1</strain>
    </source>
</reference>
<dbReference type="SUPFAM" id="SSF49899">
    <property type="entry name" value="Concanavalin A-like lectins/glucanases"/>
    <property type="match status" value="1"/>
</dbReference>
<dbReference type="Pfam" id="PF00722">
    <property type="entry name" value="Glyco_hydro_16"/>
    <property type="match status" value="1"/>
</dbReference>
<evidence type="ECO:0000256" key="2">
    <source>
        <dbReference type="SAM" id="SignalP"/>
    </source>
</evidence>
<dbReference type="OrthoDB" id="25131at2759"/>
<feature type="chain" id="PRO_5040169681" description="GH16 domain-containing protein" evidence="2">
    <location>
        <begin position="23"/>
        <end position="375"/>
    </location>
</feature>
<accession>A0A9P4TBS7</accession>
<evidence type="ECO:0000256" key="1">
    <source>
        <dbReference type="SAM" id="Phobius"/>
    </source>
</evidence>
<organism evidence="4 5">
    <name type="scientific">Curvularia kusanoi</name>
    <name type="common">Cochliobolus kusanoi</name>
    <dbReference type="NCBI Taxonomy" id="90978"/>
    <lineage>
        <taxon>Eukaryota</taxon>
        <taxon>Fungi</taxon>
        <taxon>Dikarya</taxon>
        <taxon>Ascomycota</taxon>
        <taxon>Pezizomycotina</taxon>
        <taxon>Dothideomycetes</taxon>
        <taxon>Pleosporomycetidae</taxon>
        <taxon>Pleosporales</taxon>
        <taxon>Pleosporineae</taxon>
        <taxon>Pleosporaceae</taxon>
        <taxon>Curvularia</taxon>
    </lineage>
</organism>
<keyword evidence="2" id="KW-0732">Signal</keyword>
<gene>
    <name evidence="4" type="ORF">E8E13_003660</name>
</gene>
<dbReference type="Proteomes" id="UP000801428">
    <property type="component" value="Unassembled WGS sequence"/>
</dbReference>
<dbReference type="AlphaFoldDB" id="A0A9P4TBS7"/>
<proteinExistence type="predicted"/>
<evidence type="ECO:0000313" key="5">
    <source>
        <dbReference type="Proteomes" id="UP000801428"/>
    </source>
</evidence>
<feature type="transmembrane region" description="Helical" evidence="1">
    <location>
        <begin position="354"/>
        <end position="374"/>
    </location>
</feature>
<keyword evidence="1" id="KW-1133">Transmembrane helix</keyword>
<dbReference type="CDD" id="cd00413">
    <property type="entry name" value="Glyco_hydrolase_16"/>
    <property type="match status" value="1"/>
</dbReference>
<dbReference type="PROSITE" id="PS51762">
    <property type="entry name" value="GH16_2"/>
    <property type="match status" value="1"/>
</dbReference>
<dbReference type="InterPro" id="IPR000757">
    <property type="entry name" value="Beta-glucanase-like"/>
</dbReference>
<comment type="caution">
    <text evidence="4">The sequence shown here is derived from an EMBL/GenBank/DDBJ whole genome shotgun (WGS) entry which is preliminary data.</text>
</comment>
<dbReference type="EMBL" id="SWKU01000016">
    <property type="protein sequence ID" value="KAF2999718.1"/>
    <property type="molecule type" value="Genomic_DNA"/>
</dbReference>
<feature type="signal peptide" evidence="2">
    <location>
        <begin position="1"/>
        <end position="22"/>
    </location>
</feature>
<keyword evidence="5" id="KW-1185">Reference proteome</keyword>